<dbReference type="STRING" id="7176.B0W061"/>
<dbReference type="GO" id="GO:0031956">
    <property type="term" value="F:medium-chain fatty acid-CoA ligase activity"/>
    <property type="evidence" value="ECO:0007669"/>
    <property type="project" value="UniProtKB-EC"/>
</dbReference>
<dbReference type="SUPFAM" id="SSF56801">
    <property type="entry name" value="Acetyl-CoA synthetase-like"/>
    <property type="match status" value="2"/>
</dbReference>
<evidence type="ECO:0000313" key="11">
    <source>
        <dbReference type="Proteomes" id="UP000002320"/>
    </source>
</evidence>
<dbReference type="AlphaFoldDB" id="B0W061"/>
<dbReference type="PANTHER" id="PTHR43201:SF5">
    <property type="entry name" value="MEDIUM-CHAIN ACYL-COA LIGASE ACSF2, MITOCHONDRIAL"/>
    <property type="match status" value="1"/>
</dbReference>
<name>B0W061_CULQU</name>
<gene>
    <name evidence="10" type="primary">6031269</name>
    <name evidence="9" type="ORF">CpipJ_CPIJ000425</name>
</gene>
<dbReference type="EMBL" id="DS231816">
    <property type="protein sequence ID" value="EDS37633.1"/>
    <property type="molecule type" value="Genomic_DNA"/>
</dbReference>
<dbReference type="InterPro" id="IPR020845">
    <property type="entry name" value="AMP-binding_CS"/>
</dbReference>
<organism>
    <name type="scientific">Culex quinquefasciatus</name>
    <name type="common">Southern house mosquito</name>
    <name type="synonym">Culex pungens</name>
    <dbReference type="NCBI Taxonomy" id="7176"/>
    <lineage>
        <taxon>Eukaryota</taxon>
        <taxon>Metazoa</taxon>
        <taxon>Ecdysozoa</taxon>
        <taxon>Arthropoda</taxon>
        <taxon>Hexapoda</taxon>
        <taxon>Insecta</taxon>
        <taxon>Pterygota</taxon>
        <taxon>Neoptera</taxon>
        <taxon>Endopterygota</taxon>
        <taxon>Diptera</taxon>
        <taxon>Nematocera</taxon>
        <taxon>Culicoidea</taxon>
        <taxon>Culicidae</taxon>
        <taxon>Culicinae</taxon>
        <taxon>Culicini</taxon>
        <taxon>Culex</taxon>
        <taxon>Culex</taxon>
    </lineage>
</organism>
<dbReference type="Proteomes" id="UP000002320">
    <property type="component" value="Unassembled WGS sequence"/>
</dbReference>
<dbReference type="Gene3D" id="3.40.50.12780">
    <property type="entry name" value="N-terminal domain of ligase-like"/>
    <property type="match status" value="2"/>
</dbReference>
<comment type="catalytic activity">
    <reaction evidence="6">
        <text>octanoate + ATP + CoA = octanoyl-CoA + AMP + diphosphate</text>
        <dbReference type="Rhea" id="RHEA:33631"/>
        <dbReference type="ChEBI" id="CHEBI:25646"/>
        <dbReference type="ChEBI" id="CHEBI:30616"/>
        <dbReference type="ChEBI" id="CHEBI:33019"/>
        <dbReference type="ChEBI" id="CHEBI:57287"/>
        <dbReference type="ChEBI" id="CHEBI:57386"/>
        <dbReference type="ChEBI" id="CHEBI:456215"/>
    </reaction>
</comment>
<evidence type="ECO:0000256" key="1">
    <source>
        <dbReference type="ARBA" id="ARBA00006432"/>
    </source>
</evidence>
<dbReference type="InParanoid" id="B0W061"/>
<dbReference type="VEuPathDB" id="VectorBase:CQUJHB002527"/>
<reference evidence="10" key="2">
    <citation type="submission" date="2020-05" db="UniProtKB">
        <authorList>
            <consortium name="EnsemblMetazoa"/>
        </authorList>
    </citation>
    <scope>IDENTIFICATION</scope>
    <source>
        <strain evidence="10">JHB</strain>
    </source>
</reference>
<dbReference type="InterPro" id="IPR042099">
    <property type="entry name" value="ANL_N_sf"/>
</dbReference>
<feature type="domain" description="AMP-dependent synthetase/ligase" evidence="8">
    <location>
        <begin position="514"/>
        <end position="764"/>
    </location>
</feature>
<evidence type="ECO:0000256" key="4">
    <source>
        <dbReference type="ARBA" id="ARBA00039009"/>
    </source>
</evidence>
<dbReference type="FunFam" id="3.40.50.12780:FF:000003">
    <property type="entry name" value="Long-chain-fatty-acid--CoA ligase FadD"/>
    <property type="match status" value="1"/>
</dbReference>
<comment type="function">
    <text evidence="3">Acyl-CoA synthases catalyze the initial reaction in fatty acid metabolism, by forming a thioester with CoA. Has some preference toward medium-chain substrates. Plays a role in adipocyte differentiation.</text>
</comment>
<protein>
    <recommendedName>
        <fullName evidence="5">Medium-chain acyl-CoA ligase ACSF2, mitochondrial</fullName>
        <ecNumber evidence="4">6.2.1.2</ecNumber>
    </recommendedName>
</protein>
<dbReference type="KEGG" id="cqu:CpipJ_CPIJ000425"/>
<evidence type="ECO:0000256" key="7">
    <source>
        <dbReference type="ARBA" id="ARBA00048277"/>
    </source>
</evidence>
<comment type="catalytic activity">
    <reaction evidence="7">
        <text>a medium-chain fatty acid + ATP + CoA = a medium-chain fatty acyl-CoA + AMP + diphosphate</text>
        <dbReference type="Rhea" id="RHEA:48340"/>
        <dbReference type="ChEBI" id="CHEBI:30616"/>
        <dbReference type="ChEBI" id="CHEBI:33019"/>
        <dbReference type="ChEBI" id="CHEBI:57287"/>
        <dbReference type="ChEBI" id="CHEBI:59558"/>
        <dbReference type="ChEBI" id="CHEBI:90546"/>
        <dbReference type="ChEBI" id="CHEBI:456215"/>
        <dbReference type="EC" id="6.2.1.2"/>
    </reaction>
</comment>
<evidence type="ECO:0000256" key="3">
    <source>
        <dbReference type="ARBA" id="ARBA00037247"/>
    </source>
</evidence>
<keyword evidence="11" id="KW-1185">Reference proteome</keyword>
<sequence length="784" mass="85457">MLRQVFVKRFFQTAVRFRNSPSDQSYVHCISPRPLLYRTIGQHLRLAAERYPNREALVSCHEARRFTFSDVLERVDRLAAGLQQLGLKSGDRVGIWAHNSSTSYLTSLAVARAGMILVGINPALKARELRHVLKTVDAKALIAGDSFFETIKEVVPELLASSPGYVQSARVPSLTLVVVDSAGERFPGTFNFQELFQFCTEQDVSKIEALQPSISPDSGACLLFTSGTTGKPKAALLSHFSIINNASITSYRNELDSTNHRICVQVSLSHAFGLIDGIIGSMDYGSTMVLPGAKFNARSSVQAILQEKCTAIYGTPTMYVDLLEELRLQRTRLPPVKVAVVGGSPCSAQLMLDIHQQLGVKHVRSGYGMTELASSSFVSDRGDPVEAALDSVGKIIDHCEAKVVDQNGRTVPFGTPGELWFRGFGTMLGFWGDEAKTKEVLGRDGWLKTGDQFILQKNGYGKIVGRIKDIIIRGGDNVYPKEVEDVLDTHPGILESYCIGVPDERLGERVCAFVDRMAAAFHQLGLEKGDRVGIWAPNGVAYYLTIFAAARAGLISVGFNPALQLRELEYALNKVELKALVAVDSFRSQNFIAMLQELLPDLEGSSAGNLNSSRVKSLKSVIIASEKSYTGTISMSDLINLPTEHCISNIESTQRTINPDSGACLLFTSGTTGQPKAALLSHFGLLNNAAQGSYRMGFDRNQQRICLTVPMFHVFGLTFGAAASLTYGSTLVVPGVAFNAGETLQAIVKEKCRTVYGTPTIEKDCHRIRDDGNGGNDLHERSRG</sequence>
<dbReference type="InterPro" id="IPR000873">
    <property type="entry name" value="AMP-dep_synth/lig_dom"/>
</dbReference>
<dbReference type="PANTHER" id="PTHR43201">
    <property type="entry name" value="ACYL-COA SYNTHETASE"/>
    <property type="match status" value="1"/>
</dbReference>
<comment type="similarity">
    <text evidence="1">Belongs to the ATP-dependent AMP-binding enzyme family.</text>
</comment>
<dbReference type="VEuPathDB" id="VectorBase:CQUJHB015310"/>
<evidence type="ECO:0000259" key="8">
    <source>
        <dbReference type="Pfam" id="PF00501"/>
    </source>
</evidence>
<dbReference type="Pfam" id="PF00501">
    <property type="entry name" value="AMP-binding"/>
    <property type="match status" value="2"/>
</dbReference>
<dbReference type="GO" id="GO:0006631">
    <property type="term" value="P:fatty acid metabolic process"/>
    <property type="evidence" value="ECO:0007669"/>
    <property type="project" value="TreeGrafter"/>
</dbReference>
<evidence type="ECO:0000313" key="9">
    <source>
        <dbReference type="EMBL" id="EDS37633.1"/>
    </source>
</evidence>
<evidence type="ECO:0000313" key="10">
    <source>
        <dbReference type="EnsemblMetazoa" id="CPIJ000425-PA"/>
    </source>
</evidence>
<dbReference type="HOGENOM" id="CLU_357630_0_0_1"/>
<dbReference type="VEuPathDB" id="VectorBase:CPIJ000425"/>
<dbReference type="eggNOG" id="KOG1177">
    <property type="taxonomic scope" value="Eukaryota"/>
</dbReference>
<keyword evidence="2 9" id="KW-0436">Ligase</keyword>
<proteinExistence type="inferred from homology"/>
<evidence type="ECO:0000256" key="2">
    <source>
        <dbReference type="ARBA" id="ARBA00022598"/>
    </source>
</evidence>
<reference evidence="9" key="1">
    <citation type="submission" date="2007-03" db="EMBL/GenBank/DDBJ databases">
        <title>Annotation of Culex pipiens quinquefasciatus.</title>
        <authorList>
            <consortium name="The Broad Institute Genome Sequencing Platform"/>
            <person name="Atkinson P.W."/>
            <person name="Hemingway J."/>
            <person name="Christensen B.M."/>
            <person name="Higgs S."/>
            <person name="Kodira C."/>
            <person name="Hannick L."/>
            <person name="Megy K."/>
            <person name="O'Leary S."/>
            <person name="Pearson M."/>
            <person name="Haas B.J."/>
            <person name="Mauceli E."/>
            <person name="Wortman J.R."/>
            <person name="Lee N.H."/>
            <person name="Guigo R."/>
            <person name="Stanke M."/>
            <person name="Alvarado L."/>
            <person name="Amedeo P."/>
            <person name="Antoine C.H."/>
            <person name="Arensburger P."/>
            <person name="Bidwell S.L."/>
            <person name="Crawford M."/>
            <person name="Camaro F."/>
            <person name="Devon K."/>
            <person name="Engels R."/>
            <person name="Hammond M."/>
            <person name="Howarth C."/>
            <person name="Koehrsen M."/>
            <person name="Lawson D."/>
            <person name="Montgomery P."/>
            <person name="Nene V."/>
            <person name="Nusbaum C."/>
            <person name="Puiu D."/>
            <person name="Romero-Severson J."/>
            <person name="Severson D.W."/>
            <person name="Shumway M."/>
            <person name="Sisk P."/>
            <person name="Stolte C."/>
            <person name="Zeng Q."/>
            <person name="Eisenstadt E."/>
            <person name="Fraser-Liggett C."/>
            <person name="Strausberg R."/>
            <person name="Galagan J."/>
            <person name="Birren B."/>
            <person name="Collins F.H."/>
        </authorList>
    </citation>
    <scope>NUCLEOTIDE SEQUENCE [LARGE SCALE GENOMIC DNA]</scope>
    <source>
        <strain evidence="9">JHB</strain>
    </source>
</reference>
<feature type="domain" description="AMP-dependent synthetase/ligase" evidence="8">
    <location>
        <begin position="47"/>
        <end position="431"/>
    </location>
</feature>
<evidence type="ECO:0000256" key="5">
    <source>
        <dbReference type="ARBA" id="ARBA00039638"/>
    </source>
</evidence>
<dbReference type="EnsemblMetazoa" id="CPIJ000425-RA">
    <property type="protein sequence ID" value="CPIJ000425-PA"/>
    <property type="gene ID" value="CPIJ000425"/>
</dbReference>
<accession>B0W061</accession>
<dbReference type="EC" id="6.2.1.2" evidence="4"/>
<dbReference type="OrthoDB" id="10253115at2759"/>
<dbReference type="PROSITE" id="PS00455">
    <property type="entry name" value="AMP_BINDING"/>
    <property type="match status" value="2"/>
</dbReference>
<evidence type="ECO:0000256" key="6">
    <source>
        <dbReference type="ARBA" id="ARBA00047319"/>
    </source>
</evidence>